<gene>
    <name evidence="2" type="primary">LOC104777318</name>
</gene>
<reference evidence="2" key="2">
    <citation type="submission" date="2025-08" db="UniProtKB">
        <authorList>
            <consortium name="RefSeq"/>
        </authorList>
    </citation>
    <scope>IDENTIFICATION</scope>
    <source>
        <tissue evidence="2">Leaf</tissue>
    </source>
</reference>
<accession>A0ABM0YES3</accession>
<proteinExistence type="predicted"/>
<dbReference type="RefSeq" id="XP_010499849.1">
    <property type="nucleotide sequence ID" value="XM_010501547.2"/>
</dbReference>
<sequence length="221" mass="24187">MFIFPDTVFALVYLRGEGAEEKALKLSGSDMGGHKVVAKPCPFNATDLDPVLSLTRDSDNSRQFMMGVTGFDISLHAPHVEHALLVHFSQCGRVLSACAPPADIEECEGVLDSIATVTLEGQAAVEKALQLCGCDVVEKALQLCGCDVKGLGFFQVTGVCPPPKRTLPIMTPPWMWTDGSLMIRRPDMPRMSRRTDGSIVFTPPPRIYMNLILDLLLWARI</sequence>
<dbReference type="GeneID" id="104777318"/>
<reference evidence="1" key="1">
    <citation type="journal article" date="2014" name="Nat. Commun.">
        <title>The emerging biofuel crop Camelina sativa retains a highly undifferentiated hexaploid genome structure.</title>
        <authorList>
            <person name="Kagale S."/>
            <person name="Koh C."/>
            <person name="Nixon J."/>
            <person name="Bollina V."/>
            <person name="Clarke W.E."/>
            <person name="Tuteja R."/>
            <person name="Spillane C."/>
            <person name="Robinson S.J."/>
            <person name="Links M.G."/>
            <person name="Clarke C."/>
            <person name="Higgins E.E."/>
            <person name="Huebert T."/>
            <person name="Sharpe A.G."/>
            <person name="Parkin I.A."/>
        </authorList>
    </citation>
    <scope>NUCLEOTIDE SEQUENCE [LARGE SCALE GENOMIC DNA]</scope>
    <source>
        <strain evidence="1">cv. DH55</strain>
    </source>
</reference>
<evidence type="ECO:0000313" key="1">
    <source>
        <dbReference type="Proteomes" id="UP000694864"/>
    </source>
</evidence>
<keyword evidence="1" id="KW-1185">Reference proteome</keyword>
<evidence type="ECO:0000313" key="2">
    <source>
        <dbReference type="RefSeq" id="XP_010499849.1"/>
    </source>
</evidence>
<protein>
    <submittedName>
        <fullName evidence="2">Nucleolin 1-like</fullName>
    </submittedName>
</protein>
<organism evidence="1 2">
    <name type="scientific">Camelina sativa</name>
    <name type="common">False flax</name>
    <name type="synonym">Myagrum sativum</name>
    <dbReference type="NCBI Taxonomy" id="90675"/>
    <lineage>
        <taxon>Eukaryota</taxon>
        <taxon>Viridiplantae</taxon>
        <taxon>Streptophyta</taxon>
        <taxon>Embryophyta</taxon>
        <taxon>Tracheophyta</taxon>
        <taxon>Spermatophyta</taxon>
        <taxon>Magnoliopsida</taxon>
        <taxon>eudicotyledons</taxon>
        <taxon>Gunneridae</taxon>
        <taxon>Pentapetalae</taxon>
        <taxon>rosids</taxon>
        <taxon>malvids</taxon>
        <taxon>Brassicales</taxon>
        <taxon>Brassicaceae</taxon>
        <taxon>Camelineae</taxon>
        <taxon>Camelina</taxon>
    </lineage>
</organism>
<dbReference type="Proteomes" id="UP000694864">
    <property type="component" value="Chromosome 1"/>
</dbReference>
<name>A0ABM0YES3_CAMSA</name>